<dbReference type="GO" id="GO:0009986">
    <property type="term" value="C:cell surface"/>
    <property type="evidence" value="ECO:0007669"/>
    <property type="project" value="UniProtKB-SubCell"/>
</dbReference>
<dbReference type="RefSeq" id="WP_074171443.1">
    <property type="nucleotide sequence ID" value="NZ_FCOI02000030.1"/>
</dbReference>
<dbReference type="Gene3D" id="2.150.10.10">
    <property type="entry name" value="Serralysin-like metalloprotease, C-terminal"/>
    <property type="match status" value="1"/>
</dbReference>
<dbReference type="GO" id="GO:0015031">
    <property type="term" value="P:protein transport"/>
    <property type="evidence" value="ECO:0007669"/>
    <property type="project" value="UniProtKB-KW"/>
</dbReference>
<keyword evidence="9" id="KW-0472">Membrane</keyword>
<evidence type="ECO:0000256" key="9">
    <source>
        <dbReference type="ARBA" id="ARBA00023136"/>
    </source>
</evidence>
<dbReference type="InterPro" id="IPR045584">
    <property type="entry name" value="Pilin-like"/>
</dbReference>
<feature type="compositionally biased region" description="Basic and acidic residues" evidence="11">
    <location>
        <begin position="39"/>
        <end position="51"/>
    </location>
</feature>
<keyword evidence="10" id="KW-0998">Cell outer membrane</keyword>
<evidence type="ECO:0000256" key="5">
    <source>
        <dbReference type="ARBA" id="ARBA00022452"/>
    </source>
</evidence>
<feature type="domain" description="Trimeric autotransporter adhesin YadA-like C-terminal membrane anchor" evidence="12">
    <location>
        <begin position="496"/>
        <end position="554"/>
    </location>
</feature>
<dbReference type="EMBL" id="FCOI02000030">
    <property type="protein sequence ID" value="SAK87629.1"/>
    <property type="molecule type" value="Genomic_DNA"/>
</dbReference>
<evidence type="ECO:0000256" key="7">
    <source>
        <dbReference type="ARBA" id="ARBA00022729"/>
    </source>
</evidence>
<evidence type="ECO:0000256" key="3">
    <source>
        <dbReference type="ARBA" id="ARBA00005848"/>
    </source>
</evidence>
<dbReference type="STRING" id="1777137.AWB76_06207"/>
<evidence type="ECO:0000256" key="2">
    <source>
        <dbReference type="ARBA" id="ARBA00004442"/>
    </source>
</evidence>
<dbReference type="Gene3D" id="3.30.1300.30">
    <property type="entry name" value="GSPII I/J protein-like"/>
    <property type="match status" value="1"/>
</dbReference>
<feature type="domain" description="Trimeric autotransporter adhesin YadA-like head" evidence="13">
    <location>
        <begin position="208"/>
        <end position="234"/>
    </location>
</feature>
<keyword evidence="5" id="KW-1134">Transmembrane beta strand</keyword>
<comment type="subcellular location">
    <subcellularLocation>
        <location evidence="2">Cell outer membrane</location>
    </subcellularLocation>
    <subcellularLocation>
        <location evidence="1">Cell surface</location>
    </subcellularLocation>
</comment>
<evidence type="ECO:0000256" key="6">
    <source>
        <dbReference type="ARBA" id="ARBA00022692"/>
    </source>
</evidence>
<dbReference type="OrthoDB" id="1632057at2"/>
<accession>A0A158CZC2</accession>
<feature type="domain" description="ESPR" evidence="15">
    <location>
        <begin position="1"/>
        <end position="35"/>
    </location>
</feature>
<name>A0A158CZC2_9BURK</name>
<dbReference type="Gene3D" id="2.60.40.4050">
    <property type="match status" value="1"/>
</dbReference>
<sequence>MNKSYRSIWNEKVGTFVAVAETAMARGKKSSGGAVCDPENGRDAADARVSEDRGVGPKSALLAMAGVGASVFLSFGASNAWAQAVTVCTPGQSQGFSYTGPTSNANCNITGNANYNGVVIQGTYGTGIDSLSTGVTSLSASTSTSIDSLSTGVSSLSTGMGSLSTSISTTISTVIDNVTSMSTSLSSAVNGKGIKYFHANSTLEDSSATGANSIAIGPNAQANAENSVAIGTNSVANEANTVSFGNSDTKLRLTNIANGVNSDDVATVGQLKAATGTTTPGSVPKTAVTYDTKSDGSTDYSNITLAGENGTVIHNVADGVESTDLANKEQLDTLSNRVANVTTTDNPMFAANGDRATEAAVASGTHATASGANAQATGDNSVAHGAGAVASGVGAAAIGANSHATADDSVALGASSVADRANTVSVGSAGSERQITNVAAGTQPTDLVNVNQLNDAVAQANSYTDSVVNGLQSQVSDVGRNAYSGIAAATALAMIPNIDQDKTVSLGVGGATYQGYAAAAVALNLRVTQNLVLKAGAGSSRNGTVYGANASYRW</sequence>
<dbReference type="InterPro" id="IPR008640">
    <property type="entry name" value="Adhesin_Head_dom"/>
</dbReference>
<dbReference type="InterPro" id="IPR024973">
    <property type="entry name" value="ESPR"/>
</dbReference>
<dbReference type="Pfam" id="PF05662">
    <property type="entry name" value="YadA_stalk"/>
    <property type="match status" value="3"/>
</dbReference>
<keyword evidence="4" id="KW-0813">Transport</keyword>
<gene>
    <name evidence="16" type="ORF">AWB76_06207</name>
</gene>
<dbReference type="SUPFAM" id="SSF54523">
    <property type="entry name" value="Pili subunits"/>
    <property type="match status" value="1"/>
</dbReference>
<feature type="domain" description="Trimeric autotransporter adhesin YadA-like stalk" evidence="14">
    <location>
        <begin position="313"/>
        <end position="345"/>
    </location>
</feature>
<evidence type="ECO:0000259" key="13">
    <source>
        <dbReference type="Pfam" id="PF05658"/>
    </source>
</evidence>
<feature type="domain" description="Trimeric autotransporter adhesin YadA-like head" evidence="13">
    <location>
        <begin position="362"/>
        <end position="388"/>
    </location>
</feature>
<dbReference type="SUPFAM" id="SSF101967">
    <property type="entry name" value="Adhesin YadA, collagen-binding domain"/>
    <property type="match status" value="2"/>
</dbReference>
<dbReference type="Pfam" id="PF13018">
    <property type="entry name" value="ESPR"/>
    <property type="match status" value="1"/>
</dbReference>
<reference evidence="17" key="1">
    <citation type="submission" date="2016-01" db="EMBL/GenBank/DDBJ databases">
        <authorList>
            <person name="Peeters Charlotte."/>
        </authorList>
    </citation>
    <scope>NUCLEOTIDE SEQUENCE [LARGE SCALE GENOMIC DNA]</scope>
</reference>
<evidence type="ECO:0000256" key="4">
    <source>
        <dbReference type="ARBA" id="ARBA00022448"/>
    </source>
</evidence>
<evidence type="ECO:0000256" key="8">
    <source>
        <dbReference type="ARBA" id="ARBA00022927"/>
    </source>
</evidence>
<feature type="domain" description="Trimeric autotransporter adhesin YadA-like stalk" evidence="14">
    <location>
        <begin position="252"/>
        <end position="279"/>
    </location>
</feature>
<dbReference type="Pfam" id="PF05658">
    <property type="entry name" value="YadA_head"/>
    <property type="match status" value="3"/>
</dbReference>
<feature type="domain" description="Trimeric autotransporter adhesin YadA-like head" evidence="13">
    <location>
        <begin position="390"/>
        <end position="416"/>
    </location>
</feature>
<evidence type="ECO:0000313" key="17">
    <source>
        <dbReference type="Proteomes" id="UP000054624"/>
    </source>
</evidence>
<evidence type="ECO:0000259" key="14">
    <source>
        <dbReference type="Pfam" id="PF05662"/>
    </source>
</evidence>
<dbReference type="Proteomes" id="UP000054624">
    <property type="component" value="Unassembled WGS sequence"/>
</dbReference>
<dbReference type="InterPro" id="IPR011049">
    <property type="entry name" value="Serralysin-like_metalloprot_C"/>
</dbReference>
<proteinExistence type="inferred from homology"/>
<evidence type="ECO:0000256" key="1">
    <source>
        <dbReference type="ARBA" id="ARBA00004241"/>
    </source>
</evidence>
<keyword evidence="17" id="KW-1185">Reference proteome</keyword>
<keyword evidence="6" id="KW-0812">Transmembrane</keyword>
<feature type="domain" description="Trimeric autotransporter adhesin YadA-like stalk" evidence="14">
    <location>
        <begin position="434"/>
        <end position="473"/>
    </location>
</feature>
<evidence type="ECO:0000256" key="11">
    <source>
        <dbReference type="SAM" id="MobiDB-lite"/>
    </source>
</evidence>
<protein>
    <submittedName>
        <fullName evidence="16">Hemaglutinin/autotransporter like protein</fullName>
    </submittedName>
</protein>
<evidence type="ECO:0000259" key="15">
    <source>
        <dbReference type="Pfam" id="PF13018"/>
    </source>
</evidence>
<organism evidence="16 17">
    <name type="scientific">Caballeronia temeraria</name>
    <dbReference type="NCBI Taxonomy" id="1777137"/>
    <lineage>
        <taxon>Bacteria</taxon>
        <taxon>Pseudomonadati</taxon>
        <taxon>Pseudomonadota</taxon>
        <taxon>Betaproteobacteria</taxon>
        <taxon>Burkholderiales</taxon>
        <taxon>Burkholderiaceae</taxon>
        <taxon>Caballeronia</taxon>
    </lineage>
</organism>
<evidence type="ECO:0000259" key="12">
    <source>
        <dbReference type="Pfam" id="PF03895"/>
    </source>
</evidence>
<keyword evidence="7" id="KW-0732">Signal</keyword>
<dbReference type="Pfam" id="PF03895">
    <property type="entry name" value="YadA_anchor"/>
    <property type="match status" value="1"/>
</dbReference>
<comment type="similarity">
    <text evidence="3">Belongs to the autotransporter-2 (AT-2) (TC 1.B.40) family.</text>
</comment>
<evidence type="ECO:0000256" key="10">
    <source>
        <dbReference type="ARBA" id="ARBA00023237"/>
    </source>
</evidence>
<dbReference type="GO" id="GO:0009279">
    <property type="term" value="C:cell outer membrane"/>
    <property type="evidence" value="ECO:0007669"/>
    <property type="project" value="UniProtKB-SubCell"/>
</dbReference>
<dbReference type="AlphaFoldDB" id="A0A158CZC2"/>
<keyword evidence="8" id="KW-0653">Protein transport</keyword>
<dbReference type="Gene3D" id="6.10.250.2040">
    <property type="match status" value="1"/>
</dbReference>
<dbReference type="InterPro" id="IPR008635">
    <property type="entry name" value="Coiled_stalk_dom"/>
</dbReference>
<evidence type="ECO:0000313" key="16">
    <source>
        <dbReference type="EMBL" id="SAK87629.1"/>
    </source>
</evidence>
<dbReference type="InterPro" id="IPR005594">
    <property type="entry name" value="YadA_C"/>
</dbReference>
<feature type="region of interest" description="Disordered" evidence="11">
    <location>
        <begin position="29"/>
        <end position="51"/>
    </location>
</feature>